<keyword evidence="1" id="KW-0472">Membrane</keyword>
<name>A0A4R3Z791_9FIRM</name>
<keyword evidence="1" id="KW-1133">Transmembrane helix</keyword>
<dbReference type="NCBIfam" id="TIGR01488">
    <property type="entry name" value="HAD-SF-IB"/>
    <property type="match status" value="1"/>
</dbReference>
<dbReference type="InterPro" id="IPR036412">
    <property type="entry name" value="HAD-like_sf"/>
</dbReference>
<dbReference type="RefSeq" id="WP_066446172.1">
    <property type="nucleotide sequence ID" value="NZ_JANKBF010000003.1"/>
</dbReference>
<gene>
    <name evidence="2" type="ORF">EDD60_10256</name>
</gene>
<evidence type="ECO:0000313" key="3">
    <source>
        <dbReference type="Proteomes" id="UP000295515"/>
    </source>
</evidence>
<comment type="caution">
    <text evidence="2">The sequence shown here is derived from an EMBL/GenBank/DDBJ whole genome shotgun (WGS) entry which is preliminary data.</text>
</comment>
<reference evidence="2 3" key="1">
    <citation type="submission" date="2019-03" db="EMBL/GenBank/DDBJ databases">
        <title>Genomic Encyclopedia of Type Strains, Phase IV (KMG-IV): sequencing the most valuable type-strain genomes for metagenomic binning, comparative biology and taxonomic classification.</title>
        <authorList>
            <person name="Goeker M."/>
        </authorList>
    </citation>
    <scope>NUCLEOTIDE SEQUENCE [LARGE SCALE GENOMIC DNA]</scope>
    <source>
        <strain evidence="2 3">DSM 29487</strain>
    </source>
</reference>
<keyword evidence="1" id="KW-0812">Transmembrane</keyword>
<feature type="transmembrane region" description="Helical" evidence="1">
    <location>
        <begin position="33"/>
        <end position="53"/>
    </location>
</feature>
<dbReference type="InterPro" id="IPR023214">
    <property type="entry name" value="HAD_sf"/>
</dbReference>
<keyword evidence="3" id="KW-1185">Reference proteome</keyword>
<dbReference type="Pfam" id="PF12710">
    <property type="entry name" value="HAD"/>
    <property type="match status" value="1"/>
</dbReference>
<dbReference type="Gene3D" id="3.40.50.1000">
    <property type="entry name" value="HAD superfamily/HAD-like"/>
    <property type="match status" value="1"/>
</dbReference>
<dbReference type="EMBL" id="SMCQ01000002">
    <property type="protein sequence ID" value="TCW02093.1"/>
    <property type="molecule type" value="Genomic_DNA"/>
</dbReference>
<accession>A0A4R3Z791</accession>
<evidence type="ECO:0000313" key="2">
    <source>
        <dbReference type="EMBL" id="TCW02093.1"/>
    </source>
</evidence>
<protein>
    <submittedName>
        <fullName evidence="2">HAD superfamily hydrolase (TIGR01490 family)</fullName>
    </submittedName>
</protein>
<dbReference type="GO" id="GO:0016787">
    <property type="term" value="F:hydrolase activity"/>
    <property type="evidence" value="ECO:0007669"/>
    <property type="project" value="UniProtKB-KW"/>
</dbReference>
<sequence length="205" mass="23888">MLQKVALFDFDNTVARGDSIALLLKHDLKHHPWHALYFIKVGILYLLFLLHLISFEKAKSAILFPIDGMNDEQLKVFYQNEVVPTYYSHVVEEMRQKQQEGYFVILCTASCEAYMRYNELPIDCLLGTKTLRKNQHETSEIIGKNCKGEEKINRILACLKAQHLEIDYEQSYGYSDSRSDLPMLSLVKHKKRILLKTGQIVEFEE</sequence>
<dbReference type="Gene3D" id="1.20.1440.100">
    <property type="entry name" value="SG protein - dephosphorylation function"/>
    <property type="match status" value="1"/>
</dbReference>
<organism evidence="2 3">
    <name type="scientific">Longibaculum muris</name>
    <dbReference type="NCBI Taxonomy" id="1796628"/>
    <lineage>
        <taxon>Bacteria</taxon>
        <taxon>Bacillati</taxon>
        <taxon>Bacillota</taxon>
        <taxon>Erysipelotrichia</taxon>
        <taxon>Erysipelotrichales</taxon>
        <taxon>Coprobacillaceae</taxon>
        <taxon>Longibaculum</taxon>
    </lineage>
</organism>
<dbReference type="GeneID" id="98914299"/>
<dbReference type="SUPFAM" id="SSF56784">
    <property type="entry name" value="HAD-like"/>
    <property type="match status" value="1"/>
</dbReference>
<dbReference type="NCBIfam" id="TIGR01490">
    <property type="entry name" value="HAD-SF-IB-hyp1"/>
    <property type="match status" value="1"/>
</dbReference>
<proteinExistence type="predicted"/>
<dbReference type="InterPro" id="IPR006385">
    <property type="entry name" value="HAD_hydro_SerB1"/>
</dbReference>
<dbReference type="Proteomes" id="UP000295515">
    <property type="component" value="Unassembled WGS sequence"/>
</dbReference>
<dbReference type="AlphaFoldDB" id="A0A4R3Z791"/>
<keyword evidence="2" id="KW-0378">Hydrolase</keyword>
<evidence type="ECO:0000256" key="1">
    <source>
        <dbReference type="SAM" id="Phobius"/>
    </source>
</evidence>